<sequence length="261" mass="29603">MDWYFHIDADTYIVWSSLLSWLPTLDPFKKSFIGSKAYDGGKPFAHGGSGLLLSEKASHELVVVHRGTAARWDPQMDKISYGDSLLAQALQEYGIQVTNSFPMFSGETPSTLWFHSGVWCMPIITFHHVSAAESEQLRSFEENRLNQNAPLLYSELFRDMVFDMIPDHDLEGWDNRSEGTTIPDIFSAEDCKKACEGQHDCMQSLFKDSTCVLGKLGEIVMGKKHTAQDGDKKWKSSWNKPRIAEWASRQSKCETLTWPNP</sequence>
<keyword evidence="4" id="KW-0735">Signal-anchor</keyword>
<dbReference type="OrthoDB" id="414175at2759"/>
<evidence type="ECO:0000256" key="2">
    <source>
        <dbReference type="ARBA" id="ARBA00006462"/>
    </source>
</evidence>
<evidence type="ECO:0000256" key="1">
    <source>
        <dbReference type="ARBA" id="ARBA00004606"/>
    </source>
</evidence>
<dbReference type="PANTHER" id="PTHR23033">
    <property type="entry name" value="BETA1,3-GALACTOSYLTRANSFERASE"/>
    <property type="match status" value="1"/>
</dbReference>
<dbReference type="Proteomes" id="UP000664132">
    <property type="component" value="Unassembled WGS sequence"/>
</dbReference>
<dbReference type="GO" id="GO:0016020">
    <property type="term" value="C:membrane"/>
    <property type="evidence" value="ECO:0007669"/>
    <property type="project" value="UniProtKB-SubCell"/>
</dbReference>
<dbReference type="InterPro" id="IPR026050">
    <property type="entry name" value="C1GALT1/C1GALT1_chp1"/>
</dbReference>
<evidence type="ECO:0000313" key="8">
    <source>
        <dbReference type="Proteomes" id="UP000664132"/>
    </source>
</evidence>
<evidence type="ECO:0000313" key="7">
    <source>
        <dbReference type="EMBL" id="KAG4414582.1"/>
    </source>
</evidence>
<dbReference type="AlphaFoldDB" id="A0A8H7W474"/>
<name>A0A8H7W474_9HELO</name>
<comment type="similarity">
    <text evidence="2">Belongs to the glycosyltransferase 31 family. Beta3-Gal-T subfamily.</text>
</comment>
<keyword evidence="8" id="KW-1185">Reference proteome</keyword>
<comment type="subcellular location">
    <subcellularLocation>
        <location evidence="1">Membrane</location>
        <topology evidence="1">Single-pass type II membrane protein</topology>
    </subcellularLocation>
</comment>
<evidence type="ECO:0008006" key="9">
    <source>
        <dbReference type="Google" id="ProtNLM"/>
    </source>
</evidence>
<keyword evidence="5" id="KW-1133">Transmembrane helix</keyword>
<keyword evidence="3" id="KW-0812">Transmembrane</keyword>
<evidence type="ECO:0000256" key="4">
    <source>
        <dbReference type="ARBA" id="ARBA00022968"/>
    </source>
</evidence>
<dbReference type="Gene3D" id="3.90.550.50">
    <property type="match status" value="1"/>
</dbReference>
<evidence type="ECO:0000256" key="6">
    <source>
        <dbReference type="ARBA" id="ARBA00023136"/>
    </source>
</evidence>
<protein>
    <recommendedName>
        <fullName evidence="9">Apple domain-containing protein</fullName>
    </recommendedName>
</protein>
<evidence type="ECO:0000256" key="5">
    <source>
        <dbReference type="ARBA" id="ARBA00022989"/>
    </source>
</evidence>
<gene>
    <name evidence="7" type="ORF">IFR04_012280</name>
</gene>
<evidence type="ECO:0000256" key="3">
    <source>
        <dbReference type="ARBA" id="ARBA00022692"/>
    </source>
</evidence>
<keyword evidence="6" id="KW-0472">Membrane</keyword>
<proteinExistence type="inferred from homology"/>
<accession>A0A8H7W474</accession>
<comment type="caution">
    <text evidence="7">The sequence shown here is derived from an EMBL/GenBank/DDBJ whole genome shotgun (WGS) entry which is preliminary data.</text>
</comment>
<dbReference type="PANTHER" id="PTHR23033:SF47">
    <property type="entry name" value="APPLE DOMAIN-CONTAINING PROTEIN-RELATED"/>
    <property type="match status" value="1"/>
</dbReference>
<organism evidence="7 8">
    <name type="scientific">Cadophora malorum</name>
    <dbReference type="NCBI Taxonomy" id="108018"/>
    <lineage>
        <taxon>Eukaryota</taxon>
        <taxon>Fungi</taxon>
        <taxon>Dikarya</taxon>
        <taxon>Ascomycota</taxon>
        <taxon>Pezizomycotina</taxon>
        <taxon>Leotiomycetes</taxon>
        <taxon>Helotiales</taxon>
        <taxon>Ploettnerulaceae</taxon>
        <taxon>Cadophora</taxon>
    </lineage>
</organism>
<reference evidence="7" key="1">
    <citation type="submission" date="2021-02" db="EMBL/GenBank/DDBJ databases">
        <title>Genome sequence Cadophora malorum strain M34.</title>
        <authorList>
            <person name="Stefanovic E."/>
            <person name="Vu D."/>
            <person name="Scully C."/>
            <person name="Dijksterhuis J."/>
            <person name="Roader J."/>
            <person name="Houbraken J."/>
        </authorList>
    </citation>
    <scope>NUCLEOTIDE SEQUENCE</scope>
    <source>
        <strain evidence="7">M34</strain>
    </source>
</reference>
<dbReference type="EMBL" id="JAFJYH010000258">
    <property type="protein sequence ID" value="KAG4414582.1"/>
    <property type="molecule type" value="Genomic_DNA"/>
</dbReference>